<dbReference type="Proteomes" id="UP000789508">
    <property type="component" value="Unassembled WGS sequence"/>
</dbReference>
<reference evidence="2" key="1">
    <citation type="submission" date="2021-06" db="EMBL/GenBank/DDBJ databases">
        <authorList>
            <person name="Kallberg Y."/>
            <person name="Tangrot J."/>
            <person name="Rosling A."/>
        </authorList>
    </citation>
    <scope>NUCLEOTIDE SEQUENCE</scope>
    <source>
        <strain evidence="2">FL130A</strain>
    </source>
</reference>
<accession>A0A9N9IAC7</accession>
<keyword evidence="3" id="KW-1185">Reference proteome</keyword>
<organism evidence="2 3">
    <name type="scientific">Ambispora leptoticha</name>
    <dbReference type="NCBI Taxonomy" id="144679"/>
    <lineage>
        <taxon>Eukaryota</taxon>
        <taxon>Fungi</taxon>
        <taxon>Fungi incertae sedis</taxon>
        <taxon>Mucoromycota</taxon>
        <taxon>Glomeromycotina</taxon>
        <taxon>Glomeromycetes</taxon>
        <taxon>Archaeosporales</taxon>
        <taxon>Ambisporaceae</taxon>
        <taxon>Ambispora</taxon>
    </lineage>
</organism>
<comment type="caution">
    <text evidence="2">The sequence shown here is derived from an EMBL/GenBank/DDBJ whole genome shotgun (WGS) entry which is preliminary data.</text>
</comment>
<evidence type="ECO:0000313" key="3">
    <source>
        <dbReference type="Proteomes" id="UP000789508"/>
    </source>
</evidence>
<evidence type="ECO:0000256" key="1">
    <source>
        <dbReference type="SAM" id="Coils"/>
    </source>
</evidence>
<name>A0A9N9IAC7_9GLOM</name>
<feature type="non-terminal residue" evidence="2">
    <location>
        <position position="1"/>
    </location>
</feature>
<dbReference type="AlphaFoldDB" id="A0A9N9IAC7"/>
<evidence type="ECO:0000313" key="2">
    <source>
        <dbReference type="EMBL" id="CAG8727232.1"/>
    </source>
</evidence>
<keyword evidence="1" id="KW-0175">Coiled coil</keyword>
<sequence>VPDAETSFLSGSSTDDSHLRTLELGMEEALEPGQRQSRLLDEILAEGSENSSLGSLPDPIAQITAERDEALIQVDEAQQTITRLRLRIPDLETDIFLDEQLIRQHQQEAHEEIQILELELEQCYEEK</sequence>
<gene>
    <name evidence="2" type="ORF">ALEPTO_LOCUS12495</name>
</gene>
<proteinExistence type="predicted"/>
<feature type="coiled-coil region" evidence="1">
    <location>
        <begin position="60"/>
        <end position="126"/>
    </location>
</feature>
<dbReference type="EMBL" id="CAJVPS010028761">
    <property type="protein sequence ID" value="CAG8727232.1"/>
    <property type="molecule type" value="Genomic_DNA"/>
</dbReference>
<protein>
    <submittedName>
        <fullName evidence="2">11741_t:CDS:1</fullName>
    </submittedName>
</protein>
<feature type="non-terminal residue" evidence="2">
    <location>
        <position position="127"/>
    </location>
</feature>